<evidence type="ECO:0000256" key="1">
    <source>
        <dbReference type="ARBA" id="ARBA00022485"/>
    </source>
</evidence>
<dbReference type="Pfam" id="PF13484">
    <property type="entry name" value="Fer4_16"/>
    <property type="match status" value="1"/>
</dbReference>
<dbReference type="EMBL" id="CAFBLP010000065">
    <property type="protein sequence ID" value="CAB4886015.1"/>
    <property type="molecule type" value="Genomic_DNA"/>
</dbReference>
<reference evidence="3" key="1">
    <citation type="submission" date="2020-05" db="EMBL/GenBank/DDBJ databases">
        <authorList>
            <person name="Chiriac C."/>
            <person name="Salcher M."/>
            <person name="Ghai R."/>
            <person name="Kavagutti S V."/>
        </authorList>
    </citation>
    <scope>NUCLEOTIDE SEQUENCE</scope>
</reference>
<gene>
    <name evidence="3" type="ORF">UFOPK3376_02230</name>
</gene>
<keyword evidence="1" id="KW-0004">4Fe-4S</keyword>
<dbReference type="InterPro" id="IPR004453">
    <property type="entry name" value="QueG"/>
</dbReference>
<accession>A0A6J7EXZ8</accession>
<dbReference type="PANTHER" id="PTHR30002:SF4">
    <property type="entry name" value="EPOXYQUEUOSINE REDUCTASE"/>
    <property type="match status" value="1"/>
</dbReference>
<dbReference type="AlphaFoldDB" id="A0A6J7EXZ8"/>
<dbReference type="PROSITE" id="PS00198">
    <property type="entry name" value="4FE4S_FER_1"/>
    <property type="match status" value="1"/>
</dbReference>
<keyword evidence="1" id="KW-0408">Iron</keyword>
<sequence length="364" mass="39213">MFDSDYVASLRALGLKFGLDHVGIAPATVMQRARDVLLQRKAAGLADTMQFTYRNPIRSTDPSAAVAGARAMVVAARSYVIDEPARPDGPYGAVARYAWVDHYEPLRIGLAAITARLRADGHKAVAFADDNSVVDREAAWLSGLGWFGKNANILLPGSGSFFVLGSVITTAPLPVADEPVADGCGSCSRCIDGCPTAAIVAPGVVDAGRCLAWLLQRPGVFPRQFRAALGNRIYGCDECQVVCPPTVRFERRAQPNQSKHVQAWVSLLDLLEATDAELLQAYGRWYLADRNPLWLRRNALVALGNSAAGAQTHVRAVLQRYLGDPDPMLRAHAVWAAAELGCHHMLPATDPDPQVTDELVAARP</sequence>
<organism evidence="3">
    <name type="scientific">freshwater metagenome</name>
    <dbReference type="NCBI Taxonomy" id="449393"/>
    <lineage>
        <taxon>unclassified sequences</taxon>
        <taxon>metagenomes</taxon>
        <taxon>ecological metagenomes</taxon>
    </lineage>
</organism>
<protein>
    <submittedName>
        <fullName evidence="3">Unannotated protein</fullName>
    </submittedName>
</protein>
<dbReference type="GO" id="GO:0051539">
    <property type="term" value="F:4 iron, 4 sulfur cluster binding"/>
    <property type="evidence" value="ECO:0007669"/>
    <property type="project" value="UniProtKB-KW"/>
</dbReference>
<keyword evidence="1" id="KW-0479">Metal-binding</keyword>
<dbReference type="GO" id="GO:0052693">
    <property type="term" value="F:epoxyqueuosine reductase activity"/>
    <property type="evidence" value="ECO:0007669"/>
    <property type="project" value="TreeGrafter"/>
</dbReference>
<keyword evidence="1" id="KW-0411">Iron-sulfur</keyword>
<dbReference type="InterPro" id="IPR016024">
    <property type="entry name" value="ARM-type_fold"/>
</dbReference>
<name>A0A6J7EXZ8_9ZZZZ</name>
<dbReference type="NCBIfam" id="TIGR00276">
    <property type="entry name" value="tRNA epoxyqueuosine(34) reductase QueG"/>
    <property type="match status" value="1"/>
</dbReference>
<dbReference type="SUPFAM" id="SSF54862">
    <property type="entry name" value="4Fe-4S ferredoxins"/>
    <property type="match status" value="1"/>
</dbReference>
<dbReference type="Gene3D" id="1.25.10.10">
    <property type="entry name" value="Leucine-rich Repeat Variant"/>
    <property type="match status" value="1"/>
</dbReference>
<proteinExistence type="predicted"/>
<dbReference type="PANTHER" id="PTHR30002">
    <property type="entry name" value="EPOXYQUEUOSINE REDUCTASE"/>
    <property type="match status" value="1"/>
</dbReference>
<dbReference type="InterPro" id="IPR011989">
    <property type="entry name" value="ARM-like"/>
</dbReference>
<evidence type="ECO:0000259" key="2">
    <source>
        <dbReference type="PROSITE" id="PS51379"/>
    </source>
</evidence>
<dbReference type="InterPro" id="IPR017896">
    <property type="entry name" value="4Fe4S_Fe-S-bd"/>
</dbReference>
<dbReference type="SUPFAM" id="SSF48371">
    <property type="entry name" value="ARM repeat"/>
    <property type="match status" value="1"/>
</dbReference>
<evidence type="ECO:0000313" key="3">
    <source>
        <dbReference type="EMBL" id="CAB4886015.1"/>
    </source>
</evidence>
<feature type="domain" description="4Fe-4S ferredoxin-type" evidence="2">
    <location>
        <begin position="172"/>
        <end position="204"/>
    </location>
</feature>
<dbReference type="PROSITE" id="PS51379">
    <property type="entry name" value="4FE4S_FER_2"/>
    <property type="match status" value="1"/>
</dbReference>
<dbReference type="InterPro" id="IPR017900">
    <property type="entry name" value="4Fe4S_Fe_S_CS"/>
</dbReference>
<dbReference type="GO" id="GO:0008616">
    <property type="term" value="P:tRNA queuosine(34) biosynthetic process"/>
    <property type="evidence" value="ECO:0007669"/>
    <property type="project" value="InterPro"/>
</dbReference>